<dbReference type="AlphaFoldDB" id="A0A2P8DB83"/>
<dbReference type="InterPro" id="IPR001460">
    <property type="entry name" value="PCN-bd_Tpept"/>
</dbReference>
<keyword evidence="5" id="KW-0378">Hydrolase</keyword>
<evidence type="ECO:0000256" key="4">
    <source>
        <dbReference type="ARBA" id="ARBA00022729"/>
    </source>
</evidence>
<dbReference type="RefSeq" id="WP_106521187.1">
    <property type="nucleotide sequence ID" value="NZ_PYGD01000001.1"/>
</dbReference>
<dbReference type="PANTHER" id="PTHR30627:SF6">
    <property type="entry name" value="BETA-LACTAMASE YBXI-RELATED"/>
    <property type="match status" value="1"/>
</dbReference>
<dbReference type="InterPro" id="IPR012338">
    <property type="entry name" value="Beta-lactam/transpept-like"/>
</dbReference>
<dbReference type="GO" id="GO:0071555">
    <property type="term" value="P:cell wall organization"/>
    <property type="evidence" value="ECO:0007669"/>
    <property type="project" value="TreeGrafter"/>
</dbReference>
<dbReference type="GO" id="GO:0005886">
    <property type="term" value="C:plasma membrane"/>
    <property type="evidence" value="ECO:0007669"/>
    <property type="project" value="TreeGrafter"/>
</dbReference>
<dbReference type="GO" id="GO:0008800">
    <property type="term" value="F:beta-lactamase activity"/>
    <property type="evidence" value="ECO:0007669"/>
    <property type="project" value="UniProtKB-EC"/>
</dbReference>
<proteinExistence type="inferred from homology"/>
<comment type="catalytic activity">
    <reaction evidence="1">
        <text>a beta-lactam + H2O = a substituted beta-amino acid</text>
        <dbReference type="Rhea" id="RHEA:20401"/>
        <dbReference type="ChEBI" id="CHEBI:15377"/>
        <dbReference type="ChEBI" id="CHEBI:35627"/>
        <dbReference type="ChEBI" id="CHEBI:140347"/>
        <dbReference type="EC" id="3.5.2.6"/>
    </reaction>
</comment>
<dbReference type="Pfam" id="PF00905">
    <property type="entry name" value="Transpeptidase"/>
    <property type="match status" value="1"/>
</dbReference>
<dbReference type="GO" id="GO:0008658">
    <property type="term" value="F:penicillin binding"/>
    <property type="evidence" value="ECO:0007669"/>
    <property type="project" value="InterPro"/>
</dbReference>
<name>A0A2P8DB83_9BACT</name>
<dbReference type="Proteomes" id="UP000240572">
    <property type="component" value="Unassembled WGS sequence"/>
</dbReference>
<dbReference type="GO" id="GO:0046677">
    <property type="term" value="P:response to antibiotic"/>
    <property type="evidence" value="ECO:0007669"/>
    <property type="project" value="UniProtKB-KW"/>
</dbReference>
<dbReference type="OrthoDB" id="9762883at2"/>
<evidence type="ECO:0000256" key="5">
    <source>
        <dbReference type="ARBA" id="ARBA00022801"/>
    </source>
</evidence>
<dbReference type="PROSITE" id="PS51257">
    <property type="entry name" value="PROKAR_LIPOPROTEIN"/>
    <property type="match status" value="1"/>
</dbReference>
<evidence type="ECO:0000256" key="1">
    <source>
        <dbReference type="ARBA" id="ARBA00001526"/>
    </source>
</evidence>
<evidence type="ECO:0000256" key="6">
    <source>
        <dbReference type="ARBA" id="ARBA00023251"/>
    </source>
</evidence>
<evidence type="ECO:0000259" key="7">
    <source>
        <dbReference type="Pfam" id="PF00905"/>
    </source>
</evidence>
<evidence type="ECO:0000256" key="2">
    <source>
        <dbReference type="ARBA" id="ARBA00007898"/>
    </source>
</evidence>
<dbReference type="PANTHER" id="PTHR30627">
    <property type="entry name" value="PEPTIDOGLYCAN D,D-TRANSPEPTIDASE"/>
    <property type="match status" value="1"/>
</dbReference>
<sequence>MKKISLLCGLVMAILGISSCSGVRIKEHNEWKQYFDQYGVTGCFEVYDNNKETAHYFDKERTNRRMCPASTFKIFNSLVGLETGVAPDEQLVIKWDGVTRWNKDWNQDLTMAQAFKVSAVPYYQELARRIGKQQMQHYLDTVQYGNKRIGDQIDQFWLNDTLLITPDEQVGFIKRLYHGELPFSERTQRIVRGMMLQKEAPDYKLYYKTGWDDKHNTNNLWVVGYVEKFERMKHVETKKEEAIPHPYFFALNFSTADTTKDLKAIRLELLQKLLDANDIGH</sequence>
<dbReference type="InterPro" id="IPR050515">
    <property type="entry name" value="Beta-lactam/transpept"/>
</dbReference>
<protein>
    <recommendedName>
        <fullName evidence="3">beta-lactamase</fullName>
        <ecNumber evidence="3">3.5.2.6</ecNumber>
    </recommendedName>
</protein>
<gene>
    <name evidence="8" type="ORF">B0I18_101642</name>
</gene>
<dbReference type="EC" id="3.5.2.6" evidence="3"/>
<dbReference type="NCBIfam" id="NF012161">
    <property type="entry name" value="bla_class_D_main"/>
    <property type="match status" value="1"/>
</dbReference>
<feature type="domain" description="Penicillin-binding protein transpeptidase" evidence="7">
    <location>
        <begin position="47"/>
        <end position="228"/>
    </location>
</feature>
<dbReference type="SUPFAM" id="SSF56601">
    <property type="entry name" value="beta-lactamase/transpeptidase-like"/>
    <property type="match status" value="1"/>
</dbReference>
<evidence type="ECO:0000313" key="8">
    <source>
        <dbReference type="EMBL" id="PSK94486.1"/>
    </source>
</evidence>
<reference evidence="8 9" key="1">
    <citation type="submission" date="2018-03" db="EMBL/GenBank/DDBJ databases">
        <title>Genomic Encyclopedia of Type Strains, Phase III (KMG-III): the genomes of soil and plant-associated and newly described type strains.</title>
        <authorList>
            <person name="Whitman W."/>
        </authorList>
    </citation>
    <scope>NUCLEOTIDE SEQUENCE [LARGE SCALE GENOMIC DNA]</scope>
    <source>
        <strain evidence="8 9">CGMCC 1.12700</strain>
    </source>
</reference>
<accession>A0A2P8DB83</accession>
<dbReference type="EMBL" id="PYGD01000001">
    <property type="protein sequence ID" value="PSK94486.1"/>
    <property type="molecule type" value="Genomic_DNA"/>
</dbReference>
<dbReference type="Gene3D" id="3.40.710.10">
    <property type="entry name" value="DD-peptidase/beta-lactamase superfamily"/>
    <property type="match status" value="1"/>
</dbReference>
<keyword evidence="9" id="KW-1185">Reference proteome</keyword>
<keyword evidence="4" id="KW-0732">Signal</keyword>
<keyword evidence="6" id="KW-0046">Antibiotic resistance</keyword>
<comment type="caution">
    <text evidence="8">The sequence shown here is derived from an EMBL/GenBank/DDBJ whole genome shotgun (WGS) entry which is preliminary data.</text>
</comment>
<evidence type="ECO:0000256" key="3">
    <source>
        <dbReference type="ARBA" id="ARBA00012865"/>
    </source>
</evidence>
<evidence type="ECO:0000313" key="9">
    <source>
        <dbReference type="Proteomes" id="UP000240572"/>
    </source>
</evidence>
<comment type="similarity">
    <text evidence="2">Belongs to the class-D beta-lactamase family.</text>
</comment>
<organism evidence="8 9">
    <name type="scientific">Taibaiella chishuiensis</name>
    <dbReference type="NCBI Taxonomy" id="1434707"/>
    <lineage>
        <taxon>Bacteria</taxon>
        <taxon>Pseudomonadati</taxon>
        <taxon>Bacteroidota</taxon>
        <taxon>Chitinophagia</taxon>
        <taxon>Chitinophagales</taxon>
        <taxon>Chitinophagaceae</taxon>
        <taxon>Taibaiella</taxon>
    </lineage>
</organism>